<comment type="caution">
    <text evidence="1">The sequence shown here is derived from an EMBL/GenBank/DDBJ whole genome shotgun (WGS) entry which is preliminary data.</text>
</comment>
<dbReference type="EMBL" id="JAZDDG010000010">
    <property type="protein sequence ID" value="MEE1978055.1"/>
    <property type="molecule type" value="Genomic_DNA"/>
</dbReference>
<proteinExistence type="predicted"/>
<sequence>MRPFLSLILLIGIIFLSSCEELLEVTDISDQELNLLAPSDSVVVTQNEVRFSWNEVFEANSYHVQVAQPNFENAVQVVIDTLVVVDSTYLGSSFVKPLSDSSYEWRVKAMNSDFETEYKTHAFWVESTKN</sequence>
<gene>
    <name evidence="1" type="ORF">V1I91_18400</name>
</gene>
<dbReference type="Proteomes" id="UP001356308">
    <property type="component" value="Unassembled WGS sequence"/>
</dbReference>
<dbReference type="RefSeq" id="WP_272652734.1">
    <property type="nucleotide sequence ID" value="NZ_JAZDDG010000010.1"/>
</dbReference>
<evidence type="ECO:0000313" key="2">
    <source>
        <dbReference type="Proteomes" id="UP001356308"/>
    </source>
</evidence>
<dbReference type="Gene3D" id="2.60.40.10">
    <property type="entry name" value="Immunoglobulins"/>
    <property type="match status" value="1"/>
</dbReference>
<protein>
    <recommendedName>
        <fullName evidence="3">Fibronectin type-III domain-containing protein</fullName>
    </recommendedName>
</protein>
<keyword evidence="2" id="KW-1185">Reference proteome</keyword>
<accession>A0ABU7IYJ4</accession>
<dbReference type="InterPro" id="IPR013783">
    <property type="entry name" value="Ig-like_fold"/>
</dbReference>
<dbReference type="PROSITE" id="PS51257">
    <property type="entry name" value="PROKAR_LIPOPROTEIN"/>
    <property type="match status" value="1"/>
</dbReference>
<evidence type="ECO:0008006" key="3">
    <source>
        <dbReference type="Google" id="ProtNLM"/>
    </source>
</evidence>
<reference evidence="1 2" key="1">
    <citation type="submission" date="2024-01" db="EMBL/GenBank/DDBJ databases">
        <title>Maribacter spp. originated from different algae showed divergent polysaccharides utilization ability.</title>
        <authorList>
            <person name="Wang H."/>
            <person name="Wu Y."/>
        </authorList>
    </citation>
    <scope>NUCLEOTIDE SEQUENCE [LARGE SCALE GENOMIC DNA]</scope>
    <source>
        <strain evidence="1 2">PR1</strain>
    </source>
</reference>
<organism evidence="1 2">
    <name type="scientific">Maribacter cobaltidurans</name>
    <dbReference type="NCBI Taxonomy" id="1178778"/>
    <lineage>
        <taxon>Bacteria</taxon>
        <taxon>Pseudomonadati</taxon>
        <taxon>Bacteroidota</taxon>
        <taxon>Flavobacteriia</taxon>
        <taxon>Flavobacteriales</taxon>
        <taxon>Flavobacteriaceae</taxon>
        <taxon>Maribacter</taxon>
    </lineage>
</organism>
<evidence type="ECO:0000313" key="1">
    <source>
        <dbReference type="EMBL" id="MEE1978055.1"/>
    </source>
</evidence>
<name>A0ABU7IYJ4_9FLAO</name>